<protein>
    <submittedName>
        <fullName evidence="1">Uncharacterized protein</fullName>
    </submittedName>
</protein>
<reference evidence="1 2" key="1">
    <citation type="submission" date="2020-02" db="EMBL/GenBank/DDBJ databases">
        <title>Tigecycline-resistant Acinetobacter species from pigs and migratory birds.</title>
        <authorList>
            <person name="Chen C."/>
            <person name="Sun J."/>
            <person name="Liao X.-P."/>
            <person name="Liu Y.-H."/>
        </authorList>
    </citation>
    <scope>NUCLEOTIDE SEQUENCE [LARGE SCALE GENOMIC DNA]</scope>
    <source>
        <strain evidence="1 2">YH12207_T</strain>
    </source>
</reference>
<dbReference type="EMBL" id="CP048659">
    <property type="protein sequence ID" value="QOW47953.1"/>
    <property type="molecule type" value="Genomic_DNA"/>
</dbReference>
<organism evidence="1 2">
    <name type="scientific">Acinetobacter piscicola</name>
    <dbReference type="NCBI Taxonomy" id="2006115"/>
    <lineage>
        <taxon>Bacteria</taxon>
        <taxon>Pseudomonadati</taxon>
        <taxon>Pseudomonadota</taxon>
        <taxon>Gammaproteobacteria</taxon>
        <taxon>Moraxellales</taxon>
        <taxon>Moraxellaceae</taxon>
        <taxon>Acinetobacter</taxon>
    </lineage>
</organism>
<evidence type="ECO:0000313" key="1">
    <source>
        <dbReference type="EMBL" id="QOW47953.1"/>
    </source>
</evidence>
<keyword evidence="2" id="KW-1185">Reference proteome</keyword>
<accession>A0A7S6VZW0</accession>
<sequence>MLLVEVEFKQVEINKVKINYLITKFKALGGEYNKIKKFENLMKENSELIKDKILGFSEEFNEIYCFFEHNFLTSKSTEEVFNKNTFKIVDFNLAKVIAHDQDVDEPYESWNDLRSSISKEIYSIIFRERINIKLFEEKINYLNEVIEKKIDDNNKVFYYFLDDIESDIHLILMATYVKYSEKLINLLLDAYKSNFFPCGWQGEYPTGQLCITNGMY</sequence>
<name>A0A7S6VZW0_9GAMM</name>
<dbReference type="Proteomes" id="UP000593966">
    <property type="component" value="Chromosome"/>
</dbReference>
<gene>
    <name evidence="1" type="ORF">G0028_14560</name>
</gene>
<dbReference type="AlphaFoldDB" id="A0A7S6VZW0"/>
<proteinExistence type="predicted"/>
<evidence type="ECO:0000313" key="2">
    <source>
        <dbReference type="Proteomes" id="UP000593966"/>
    </source>
</evidence>